<keyword evidence="1" id="KW-0812">Transmembrane</keyword>
<accession>A0ABS5FQK0</accession>
<keyword evidence="1" id="KW-1133">Transmembrane helix</keyword>
<keyword evidence="1" id="KW-0472">Membrane</keyword>
<reference evidence="3" key="1">
    <citation type="journal article" date="2021" name="ISME J.">
        <title>Evolutionary origin and ecological implication of a unique nif island in free-living Bradyrhizobium lineages.</title>
        <authorList>
            <person name="Tao J."/>
        </authorList>
    </citation>
    <scope>NUCLEOTIDE SEQUENCE [LARGE SCALE GENOMIC DNA]</scope>
    <source>
        <strain evidence="3">SZCCT0434</strain>
    </source>
</reference>
<proteinExistence type="predicted"/>
<feature type="transmembrane region" description="Helical" evidence="1">
    <location>
        <begin position="68"/>
        <end position="88"/>
    </location>
</feature>
<evidence type="ECO:0000256" key="1">
    <source>
        <dbReference type="SAM" id="Phobius"/>
    </source>
</evidence>
<dbReference type="RefSeq" id="WP_212397513.1">
    <property type="nucleotide sequence ID" value="NZ_JAFCJH010000034.1"/>
</dbReference>
<dbReference type="Proteomes" id="UP001315278">
    <property type="component" value="Unassembled WGS sequence"/>
</dbReference>
<sequence length="160" mass="17609">MTLEAFAWLGMAAYAAHALEEYTLDWRNWSRAILGLPVEWSDFYVTNAVVVVLGIAQAMLARTLPIAVLAYTGLMLINGFFMHVMPVIRTRGRFSPGVITAVVFFLPLGIATYRFAIESGLADAWTVVTGLVLGALILAFPIGMLLIKSKPYFRQDPTPV</sequence>
<protein>
    <submittedName>
        <fullName evidence="2">HXXEE domain-containing protein</fullName>
    </submittedName>
</protein>
<keyword evidence="3" id="KW-1185">Reference proteome</keyword>
<name>A0ABS5FQK0_9BRAD</name>
<feature type="transmembrane region" description="Helical" evidence="1">
    <location>
        <begin position="94"/>
        <end position="113"/>
    </location>
</feature>
<comment type="caution">
    <text evidence="2">The sequence shown here is derived from an EMBL/GenBank/DDBJ whole genome shotgun (WGS) entry which is preliminary data.</text>
</comment>
<evidence type="ECO:0000313" key="2">
    <source>
        <dbReference type="EMBL" id="MBR0799084.1"/>
    </source>
</evidence>
<evidence type="ECO:0000313" key="3">
    <source>
        <dbReference type="Proteomes" id="UP001315278"/>
    </source>
</evidence>
<dbReference type="InterPro" id="IPR025671">
    <property type="entry name" value="HXXEE"/>
</dbReference>
<dbReference type="EMBL" id="JAFCJH010000034">
    <property type="protein sequence ID" value="MBR0799084.1"/>
    <property type="molecule type" value="Genomic_DNA"/>
</dbReference>
<gene>
    <name evidence="2" type="ORF">JQ615_27220</name>
</gene>
<feature type="transmembrane region" description="Helical" evidence="1">
    <location>
        <begin position="125"/>
        <end position="147"/>
    </location>
</feature>
<dbReference type="Pfam" id="PF13787">
    <property type="entry name" value="HXXEE"/>
    <property type="match status" value="1"/>
</dbReference>
<organism evidence="2 3">
    <name type="scientific">Bradyrhizobium jicamae</name>
    <dbReference type="NCBI Taxonomy" id="280332"/>
    <lineage>
        <taxon>Bacteria</taxon>
        <taxon>Pseudomonadati</taxon>
        <taxon>Pseudomonadota</taxon>
        <taxon>Alphaproteobacteria</taxon>
        <taxon>Hyphomicrobiales</taxon>
        <taxon>Nitrobacteraceae</taxon>
        <taxon>Bradyrhizobium</taxon>
    </lineage>
</organism>